<dbReference type="STRING" id="984487.A0A1E4SHI8"/>
<evidence type="ECO:0000256" key="1">
    <source>
        <dbReference type="SAM" id="MobiDB-lite"/>
    </source>
</evidence>
<keyword evidence="4" id="KW-1185">Reference proteome</keyword>
<evidence type="ECO:0000259" key="2">
    <source>
        <dbReference type="PROSITE" id="PS50048"/>
    </source>
</evidence>
<dbReference type="GeneID" id="30982696"/>
<sequence length="351" mass="39730">MSRASFEGCPGSPGMFFLTDRECPTPPNTSQPSQANQTRLGCVLPTTPVQGGRFSERDPPYASPRDFGFLRLPVINSSQIISWSHRKGQLPISSVVQSPVRPAVFHKYSDCDDVNGRNTVVYDSRALVPLVVPQSPLIPESQSTELELDNVFLTSDLGTKDPVSPSYYRIPFASQENINPCNESIPGLDQEPPVSSKRKYKKRGRKRKLKIKEGSPDGQASNYTEKRARPSNLLEQTLDDEHVRGRYTRSKSRKLNIIPPDHIREKKRKLTYRSKSGCWTCRIRHKACPEDKPQCGQCQRLNLSCDYSGTRPLYMHDPIQQANKLKEIRAITNFQKKLNFHRKRSGSSTSE</sequence>
<dbReference type="PROSITE" id="PS00463">
    <property type="entry name" value="ZN2_CY6_FUNGAL_1"/>
    <property type="match status" value="1"/>
</dbReference>
<dbReference type="EMBL" id="KV453912">
    <property type="protein sequence ID" value="ODV78963.1"/>
    <property type="molecule type" value="Genomic_DNA"/>
</dbReference>
<dbReference type="InterPro" id="IPR036864">
    <property type="entry name" value="Zn2-C6_fun-type_DNA-bd_sf"/>
</dbReference>
<evidence type="ECO:0000313" key="4">
    <source>
        <dbReference type="Proteomes" id="UP000094285"/>
    </source>
</evidence>
<proteinExistence type="predicted"/>
<evidence type="ECO:0000313" key="3">
    <source>
        <dbReference type="EMBL" id="ODV78963.1"/>
    </source>
</evidence>
<dbReference type="AlphaFoldDB" id="A0A1E4SHI8"/>
<dbReference type="CDD" id="cd00067">
    <property type="entry name" value="GAL4"/>
    <property type="match status" value="1"/>
</dbReference>
<feature type="domain" description="Zn(2)-C6 fungal-type" evidence="2">
    <location>
        <begin position="277"/>
        <end position="307"/>
    </location>
</feature>
<dbReference type="SUPFAM" id="SSF57701">
    <property type="entry name" value="Zn2/Cys6 DNA-binding domain"/>
    <property type="match status" value="1"/>
</dbReference>
<dbReference type="Pfam" id="PF00172">
    <property type="entry name" value="Zn_clus"/>
    <property type="match status" value="1"/>
</dbReference>
<accession>A0A1E4SHI8</accession>
<feature type="compositionally biased region" description="Basic residues" evidence="1">
    <location>
        <begin position="196"/>
        <end position="210"/>
    </location>
</feature>
<dbReference type="GO" id="GO:0008270">
    <property type="term" value="F:zinc ion binding"/>
    <property type="evidence" value="ECO:0007669"/>
    <property type="project" value="InterPro"/>
</dbReference>
<name>A0A1E4SHI8_9ASCO</name>
<dbReference type="OrthoDB" id="3251668at2759"/>
<feature type="region of interest" description="Disordered" evidence="1">
    <location>
        <begin position="181"/>
        <end position="231"/>
    </location>
</feature>
<dbReference type="Proteomes" id="UP000094285">
    <property type="component" value="Unassembled WGS sequence"/>
</dbReference>
<dbReference type="InterPro" id="IPR001138">
    <property type="entry name" value="Zn2Cys6_DnaBD"/>
</dbReference>
<dbReference type="GO" id="GO:0000981">
    <property type="term" value="F:DNA-binding transcription factor activity, RNA polymerase II-specific"/>
    <property type="evidence" value="ECO:0007669"/>
    <property type="project" value="InterPro"/>
</dbReference>
<protein>
    <recommendedName>
        <fullName evidence="2">Zn(2)-C6 fungal-type domain-containing protein</fullName>
    </recommendedName>
</protein>
<gene>
    <name evidence="3" type="ORF">CANTADRAFT_339491</name>
</gene>
<organism evidence="3 4">
    <name type="scientific">Suhomyces tanzawaensis NRRL Y-17324</name>
    <dbReference type="NCBI Taxonomy" id="984487"/>
    <lineage>
        <taxon>Eukaryota</taxon>
        <taxon>Fungi</taxon>
        <taxon>Dikarya</taxon>
        <taxon>Ascomycota</taxon>
        <taxon>Saccharomycotina</taxon>
        <taxon>Pichiomycetes</taxon>
        <taxon>Debaryomycetaceae</taxon>
        <taxon>Suhomyces</taxon>
    </lineage>
</organism>
<dbReference type="RefSeq" id="XP_020064085.1">
    <property type="nucleotide sequence ID" value="XM_020208559.1"/>
</dbReference>
<dbReference type="PROSITE" id="PS50048">
    <property type="entry name" value="ZN2_CY6_FUNGAL_2"/>
    <property type="match status" value="1"/>
</dbReference>
<dbReference type="Gene3D" id="4.10.240.10">
    <property type="entry name" value="Zn(2)-C6 fungal-type DNA-binding domain"/>
    <property type="match status" value="1"/>
</dbReference>
<dbReference type="SMART" id="SM00066">
    <property type="entry name" value="GAL4"/>
    <property type="match status" value="1"/>
</dbReference>
<reference evidence="4" key="1">
    <citation type="submission" date="2016-05" db="EMBL/GenBank/DDBJ databases">
        <title>Comparative genomics of biotechnologically important yeasts.</title>
        <authorList>
            <consortium name="DOE Joint Genome Institute"/>
            <person name="Riley R."/>
            <person name="Haridas S."/>
            <person name="Wolfe K.H."/>
            <person name="Lopes M.R."/>
            <person name="Hittinger C.T."/>
            <person name="Goker M."/>
            <person name="Salamov A."/>
            <person name="Wisecaver J."/>
            <person name="Long T.M."/>
            <person name="Aerts A.L."/>
            <person name="Barry K."/>
            <person name="Choi C."/>
            <person name="Clum A."/>
            <person name="Coughlan A.Y."/>
            <person name="Deshpande S."/>
            <person name="Douglass A.P."/>
            <person name="Hanson S.J."/>
            <person name="Klenk H.-P."/>
            <person name="Labutti K."/>
            <person name="Lapidus A."/>
            <person name="Lindquist E."/>
            <person name="Lipzen A."/>
            <person name="Meier-Kolthoff J.P."/>
            <person name="Ohm R.A."/>
            <person name="Otillar R.P."/>
            <person name="Pangilinan J."/>
            <person name="Peng Y."/>
            <person name="Rokas A."/>
            <person name="Rosa C.A."/>
            <person name="Scheuner C."/>
            <person name="Sibirny A.A."/>
            <person name="Slot J.C."/>
            <person name="Stielow J.B."/>
            <person name="Sun H."/>
            <person name="Kurtzman C.P."/>
            <person name="Blackwell M."/>
            <person name="Grigoriev I.V."/>
            <person name="Jeffries T.W."/>
        </authorList>
    </citation>
    <scope>NUCLEOTIDE SEQUENCE [LARGE SCALE GENOMIC DNA]</scope>
    <source>
        <strain evidence="4">NRRL Y-17324</strain>
    </source>
</reference>
<feature type="region of interest" description="Disordered" evidence="1">
    <location>
        <begin position="19"/>
        <end position="38"/>
    </location>
</feature>